<evidence type="ECO:0000313" key="1">
    <source>
        <dbReference type="EMBL" id="CAI9285460.1"/>
    </source>
</evidence>
<dbReference type="Proteomes" id="UP001177003">
    <property type="component" value="Chromosome 5"/>
</dbReference>
<organism evidence="1 2">
    <name type="scientific">Lactuca saligna</name>
    <name type="common">Willowleaf lettuce</name>
    <dbReference type="NCBI Taxonomy" id="75948"/>
    <lineage>
        <taxon>Eukaryota</taxon>
        <taxon>Viridiplantae</taxon>
        <taxon>Streptophyta</taxon>
        <taxon>Embryophyta</taxon>
        <taxon>Tracheophyta</taxon>
        <taxon>Spermatophyta</taxon>
        <taxon>Magnoliopsida</taxon>
        <taxon>eudicotyledons</taxon>
        <taxon>Gunneridae</taxon>
        <taxon>Pentapetalae</taxon>
        <taxon>asterids</taxon>
        <taxon>campanulids</taxon>
        <taxon>Asterales</taxon>
        <taxon>Asteraceae</taxon>
        <taxon>Cichorioideae</taxon>
        <taxon>Cichorieae</taxon>
        <taxon>Lactucinae</taxon>
        <taxon>Lactuca</taxon>
    </lineage>
</organism>
<protein>
    <submittedName>
        <fullName evidence="1">Uncharacterized protein</fullName>
    </submittedName>
</protein>
<dbReference type="EMBL" id="OX465081">
    <property type="protein sequence ID" value="CAI9285460.1"/>
    <property type="molecule type" value="Genomic_DNA"/>
</dbReference>
<proteinExistence type="predicted"/>
<sequence>MSTPSFTNNVVDEILMKEDSESIDDFVAIDSMFHMESDDDDAPMTKKLVQDDVDNVSQHKKLVEDSSQLIKEASFQPSNILFEINSIASMQETIMTSFQTSFDKKFSKMNKLILSFCALLQN</sequence>
<name>A0AA36E8U6_LACSI</name>
<dbReference type="AlphaFoldDB" id="A0AA36E8U6"/>
<reference evidence="1" key="1">
    <citation type="submission" date="2023-04" db="EMBL/GenBank/DDBJ databases">
        <authorList>
            <person name="Vijverberg K."/>
            <person name="Xiong W."/>
            <person name="Schranz E."/>
        </authorList>
    </citation>
    <scope>NUCLEOTIDE SEQUENCE</scope>
</reference>
<gene>
    <name evidence="1" type="ORF">LSALG_LOCUS24924</name>
</gene>
<keyword evidence="2" id="KW-1185">Reference proteome</keyword>
<evidence type="ECO:0000313" key="2">
    <source>
        <dbReference type="Proteomes" id="UP001177003"/>
    </source>
</evidence>
<accession>A0AA36E8U6</accession>